<dbReference type="AlphaFoldDB" id="A0A0B5BDS0"/>
<evidence type="ECO:0000313" key="6">
    <source>
        <dbReference type="Proteomes" id="UP000057609"/>
    </source>
</evidence>
<accession>A0A0B5BDS0</accession>
<feature type="domain" description="Flavin reductase like" evidence="4">
    <location>
        <begin position="9"/>
        <end position="164"/>
    </location>
</feature>
<dbReference type="InterPro" id="IPR012349">
    <property type="entry name" value="Split_barrel_FMN-bd"/>
</dbReference>
<dbReference type="InterPro" id="IPR002563">
    <property type="entry name" value="Flavin_Rdtase-like_dom"/>
</dbReference>
<dbReference type="EMBL" id="CP009788">
    <property type="protein sequence ID" value="AJE02680.1"/>
    <property type="molecule type" value="Genomic_DNA"/>
</dbReference>
<dbReference type="GO" id="GO:0010181">
    <property type="term" value="F:FMN binding"/>
    <property type="evidence" value="ECO:0007669"/>
    <property type="project" value="InterPro"/>
</dbReference>
<dbReference type="InterPro" id="IPR052174">
    <property type="entry name" value="Flavoredoxin"/>
</dbReference>
<dbReference type="STRING" id="345632.GPICK_04225"/>
<evidence type="ECO:0000256" key="2">
    <source>
        <dbReference type="ARBA" id="ARBA00022630"/>
    </source>
</evidence>
<dbReference type="SUPFAM" id="SSF50475">
    <property type="entry name" value="FMN-binding split barrel"/>
    <property type="match status" value="1"/>
</dbReference>
<comment type="cofactor">
    <cofactor evidence="1">
        <name>FMN</name>
        <dbReference type="ChEBI" id="CHEBI:58210"/>
    </cofactor>
</comment>
<evidence type="ECO:0000313" key="5">
    <source>
        <dbReference type="EMBL" id="AJE02680.1"/>
    </source>
</evidence>
<organism evidence="5 6">
    <name type="scientific">Geobacter pickeringii</name>
    <dbReference type="NCBI Taxonomy" id="345632"/>
    <lineage>
        <taxon>Bacteria</taxon>
        <taxon>Pseudomonadati</taxon>
        <taxon>Thermodesulfobacteriota</taxon>
        <taxon>Desulfuromonadia</taxon>
        <taxon>Geobacterales</taxon>
        <taxon>Geobacteraceae</taxon>
        <taxon>Geobacter</taxon>
    </lineage>
</organism>
<dbReference type="Pfam" id="PF01613">
    <property type="entry name" value="Flavin_Reduct"/>
    <property type="match status" value="1"/>
</dbReference>
<dbReference type="PANTHER" id="PTHR43567">
    <property type="entry name" value="FLAVOREDOXIN-RELATED-RELATED"/>
    <property type="match status" value="1"/>
</dbReference>
<dbReference type="RefSeq" id="WP_039740761.1">
    <property type="nucleotide sequence ID" value="NZ_CP009788.1"/>
</dbReference>
<dbReference type="Proteomes" id="UP000057609">
    <property type="component" value="Chromosome"/>
</dbReference>
<gene>
    <name evidence="5" type="ORF">GPICK_04225</name>
</gene>
<proteinExistence type="inferred from homology"/>
<dbReference type="KEGG" id="gpi:GPICK_04225"/>
<dbReference type="HOGENOM" id="CLU_059021_5_5_7"/>
<name>A0A0B5BDS0_9BACT</name>
<evidence type="ECO:0000256" key="3">
    <source>
        <dbReference type="ARBA" id="ARBA00038054"/>
    </source>
</evidence>
<evidence type="ECO:0000259" key="4">
    <source>
        <dbReference type="SMART" id="SM00903"/>
    </source>
</evidence>
<dbReference type="OrthoDB" id="9794638at2"/>
<protein>
    <submittedName>
        <fullName evidence="5">Flavoredoxin</fullName>
    </submittedName>
</protein>
<comment type="similarity">
    <text evidence="3">Belongs to the flavoredoxin family.</text>
</comment>
<sequence>MKQSMGAKTLLFPTPVLLVGTYDREGKPNLMNAAWGGICCSQPPCIAVSLRKATYSYAAIVERGAFTVGIPSEALMAEADYVGIASGRDGNKFEVTGLTPVRSELVDAPYAAEFPFVLECRLLHTLEIGLHTQFVGEIVDTKADAGVLAADGLPDILKIRPLVFDTAHRGYHGVGPLLGQAFSVGKKP</sequence>
<keyword evidence="2" id="KW-0285">Flavoprotein</keyword>
<dbReference type="GO" id="GO:0016646">
    <property type="term" value="F:oxidoreductase activity, acting on the CH-NH group of donors, NAD or NADP as acceptor"/>
    <property type="evidence" value="ECO:0007669"/>
    <property type="project" value="UniProtKB-ARBA"/>
</dbReference>
<dbReference type="PANTHER" id="PTHR43567:SF1">
    <property type="entry name" value="FLAVOREDOXIN"/>
    <property type="match status" value="1"/>
</dbReference>
<keyword evidence="6" id="KW-1185">Reference proteome</keyword>
<evidence type="ECO:0000256" key="1">
    <source>
        <dbReference type="ARBA" id="ARBA00001917"/>
    </source>
</evidence>
<dbReference type="Gene3D" id="2.30.110.10">
    <property type="entry name" value="Electron Transport, Fmn-binding Protein, Chain A"/>
    <property type="match status" value="1"/>
</dbReference>
<reference evidence="5 6" key="1">
    <citation type="journal article" date="2015" name="Genome Announc.">
        <title>Complete Genome of Geobacter pickeringii G13T, a Metal-Reducing Isolate from Sedimentary Kaolin Deposits.</title>
        <authorList>
            <person name="Badalamenti J.P."/>
            <person name="Bond D.R."/>
        </authorList>
    </citation>
    <scope>NUCLEOTIDE SEQUENCE [LARGE SCALE GENOMIC DNA]</scope>
    <source>
        <strain evidence="5 6">G13</strain>
    </source>
</reference>
<dbReference type="SMART" id="SM00903">
    <property type="entry name" value="Flavin_Reduct"/>
    <property type="match status" value="1"/>
</dbReference>